<evidence type="ECO:0000256" key="8">
    <source>
        <dbReference type="ARBA" id="ARBA00023146"/>
    </source>
</evidence>
<proteinExistence type="inferred from homology"/>
<evidence type="ECO:0000256" key="6">
    <source>
        <dbReference type="ARBA" id="ARBA00022884"/>
    </source>
</evidence>
<evidence type="ECO:0000256" key="9">
    <source>
        <dbReference type="HAMAP-Rule" id="MF_00036"/>
    </source>
</evidence>
<dbReference type="Proteomes" id="UP001595748">
    <property type="component" value="Unassembled WGS sequence"/>
</dbReference>
<feature type="binding site" evidence="9">
    <location>
        <position position="689"/>
    </location>
    <ligand>
        <name>Zn(2+)</name>
        <dbReference type="ChEBI" id="CHEBI:29105"/>
    </ligand>
</feature>
<comment type="caution">
    <text evidence="12">The sequence shown here is derived from an EMBL/GenBank/DDBJ whole genome shotgun (WGS) entry which is preliminary data.</text>
</comment>
<dbReference type="NCBIfam" id="TIGR00344">
    <property type="entry name" value="alaS"/>
    <property type="match status" value="1"/>
</dbReference>
<comment type="similarity">
    <text evidence="1 9">Belongs to the class-II aminoacyl-tRNA synthetase family.</text>
</comment>
<keyword evidence="4 9" id="KW-0547">Nucleotide-binding</keyword>
<dbReference type="SUPFAM" id="SSF50447">
    <property type="entry name" value="Translation proteins"/>
    <property type="match status" value="1"/>
</dbReference>
<gene>
    <name evidence="9 12" type="primary">alaS</name>
    <name evidence="12" type="ORF">ACFOPQ_15585</name>
</gene>
<dbReference type="InterPro" id="IPR018164">
    <property type="entry name" value="Ala-tRNA-synth_IIc_N"/>
</dbReference>
<dbReference type="Gene3D" id="2.40.30.130">
    <property type="match status" value="1"/>
</dbReference>
<dbReference type="PROSITE" id="PS50860">
    <property type="entry name" value="AA_TRNA_LIGASE_II_ALA"/>
    <property type="match status" value="1"/>
</dbReference>
<keyword evidence="9" id="KW-0479">Metal-binding</keyword>
<sequence length="890" mass="96275">MTRRLSTQDIRSMFLQFFQSKEHLILPSYSTIAPDPTTLFTVAGMQPFKEQFMGAPAVFDGRASKRVTTAQKCVRVGDIENVGRTRRHLSLFEMMGNFSFGDYFKKEAIEWAWEFLTSPEWMGMDKDKMYVTIYKDDDEAFGYWTELVGLPEGHIHRFDADENFWPANAPLEGPNGPCGPCSEIYYDRGPKYGDDTWGDYYQTRESARFLEVWNLVFPQFDRQEPDANGQPVLKDLPFKNIDTGMGLERVASVVQDVPDFYSNDVFKPIVEKVAELSGKPYEGEVSVSHRVVAEHIRSVSMILADGTSFSNTGRGYTARKIMRRAIRHGYMLGFREPTLFKLVPLVVQGMGEAYPELRQNQERVEAAMKAEEDRFLKTVEGGIHRLGGLLKGMEKGSVLAGADAFELYDTYGFPVDLTKEIAEEYGVSVDEAGYAESLEHAQEIARAGSKYGKSELFGGNQEVFDGLPATQFIGYDHLQAEGQVLALVGAGERLNHLAAGSEATVILNQTPFYGEGGGEVGDTGRIEWDGGAGVVRDTQKTKAGVFLHDVLVEEGELKEGATIRAVVSPERGAIQRHHTATHLLHAALKAVLGSGVAQKGSLVAADRLRFDFSHGAAMTAEEIAQVELLVSRWVSANFPVTWQEMPIAEAKAAGATALFGEKYGDTVRVVKVEGNVDLNGQQVGSMELCGGAHVSRTGDIGAFVILFDENVAAGVRRIEALAGDAATAWVRERLNAQAKAAALLNTNPEGLEGRIAGLQAQLKTSEKEVANVKRQLAEAQMGGGGSSAQTRELGGFKIASLKLSGIEGNELRSAADKLLDQSGADIVVIAADKGLVVKATKNAVEKGAHAGQLIGKLAAAGGGKGGGRPDMAQAGITDPAGALGALETAF</sequence>
<feature type="binding site" evidence="9">
    <location>
        <position position="693"/>
    </location>
    <ligand>
        <name>Zn(2+)</name>
        <dbReference type="ChEBI" id="CHEBI:29105"/>
    </ligand>
</feature>
<dbReference type="HAMAP" id="MF_00036_B">
    <property type="entry name" value="Ala_tRNA_synth_B"/>
    <property type="match status" value="1"/>
</dbReference>
<comment type="subcellular location">
    <subcellularLocation>
        <location evidence="9">Cytoplasm</location>
    </subcellularLocation>
</comment>
<dbReference type="Gene3D" id="3.30.54.20">
    <property type="match status" value="1"/>
</dbReference>
<keyword evidence="8 9" id="KW-0030">Aminoacyl-tRNA synthetase</keyword>
<dbReference type="SUPFAM" id="SSF55681">
    <property type="entry name" value="Class II aaRS and biotin synthetases"/>
    <property type="match status" value="1"/>
</dbReference>
<dbReference type="InterPro" id="IPR050058">
    <property type="entry name" value="Ala-tRNA_ligase"/>
</dbReference>
<reference evidence="13" key="1">
    <citation type="journal article" date="2019" name="Int. J. Syst. Evol. Microbiol.">
        <title>The Global Catalogue of Microorganisms (GCM) 10K type strain sequencing project: providing services to taxonomists for standard genome sequencing and annotation.</title>
        <authorList>
            <consortium name="The Broad Institute Genomics Platform"/>
            <consortium name="The Broad Institute Genome Sequencing Center for Infectious Disease"/>
            <person name="Wu L."/>
            <person name="Ma J."/>
        </authorList>
    </citation>
    <scope>NUCLEOTIDE SEQUENCE [LARGE SCALE GENOMIC DNA]</scope>
    <source>
        <strain evidence="13">CCTCC AB 2013263</strain>
    </source>
</reference>
<evidence type="ECO:0000256" key="1">
    <source>
        <dbReference type="ARBA" id="ARBA00008226"/>
    </source>
</evidence>
<dbReference type="SUPFAM" id="SSF55186">
    <property type="entry name" value="ThrRS/AlaRS common domain"/>
    <property type="match status" value="1"/>
</dbReference>
<dbReference type="Pfam" id="PF07973">
    <property type="entry name" value="tRNA_SAD"/>
    <property type="match status" value="1"/>
</dbReference>
<evidence type="ECO:0000256" key="10">
    <source>
        <dbReference type="SAM" id="Coils"/>
    </source>
</evidence>
<dbReference type="Gene3D" id="6.10.250.550">
    <property type="match status" value="1"/>
</dbReference>
<dbReference type="InterPro" id="IPR045864">
    <property type="entry name" value="aa-tRNA-synth_II/BPL/LPL"/>
</dbReference>
<feature type="binding site" evidence="9">
    <location>
        <position position="578"/>
    </location>
    <ligand>
        <name>Zn(2+)</name>
        <dbReference type="ChEBI" id="CHEBI:29105"/>
    </ligand>
</feature>
<dbReference type="PRINTS" id="PR00980">
    <property type="entry name" value="TRNASYNTHALA"/>
</dbReference>
<accession>A0ABV8A8Z3</accession>
<name>A0ABV8A8Z3_9DEIO</name>
<keyword evidence="10" id="KW-0175">Coiled coil</keyword>
<dbReference type="Gene3D" id="3.30.930.10">
    <property type="entry name" value="Bira Bifunctional Protein, Domain 2"/>
    <property type="match status" value="1"/>
</dbReference>
<dbReference type="InterPro" id="IPR018163">
    <property type="entry name" value="Thr/Ala-tRNA-synth_IIc_edit"/>
</dbReference>
<keyword evidence="9" id="KW-0963">Cytoplasm</keyword>
<dbReference type="InterPro" id="IPR023033">
    <property type="entry name" value="Ala_tRNA_ligase_euk/bac"/>
</dbReference>
<comment type="domain">
    <text evidence="9">Consists of three domains; the N-terminal catalytic domain, the editing domain and the C-terminal C-Ala domain. The editing domain removes incorrectly charged amino acids, while the C-Ala domain, along with tRNA(Ala), serves as a bridge to cooperatively bring together the editing and aminoacylation centers thus stimulating deacylation of misacylated tRNAs.</text>
</comment>
<feature type="coiled-coil region" evidence="10">
    <location>
        <begin position="755"/>
        <end position="782"/>
    </location>
</feature>
<keyword evidence="7 9" id="KW-0648">Protein biosynthesis</keyword>
<evidence type="ECO:0000259" key="11">
    <source>
        <dbReference type="PROSITE" id="PS50860"/>
    </source>
</evidence>
<dbReference type="EMBL" id="JBHRZF010000176">
    <property type="protein sequence ID" value="MFC3862188.1"/>
    <property type="molecule type" value="Genomic_DNA"/>
</dbReference>
<comment type="cofactor">
    <cofactor evidence="9">
        <name>Zn(2+)</name>
        <dbReference type="ChEBI" id="CHEBI:29105"/>
    </cofactor>
    <text evidence="9">Binds 1 zinc ion per subunit.</text>
</comment>
<keyword evidence="2 9" id="KW-0820">tRNA-binding</keyword>
<dbReference type="InterPro" id="IPR002318">
    <property type="entry name" value="Ala-tRNA-lgiase_IIc"/>
</dbReference>
<dbReference type="Gene3D" id="3.30.980.10">
    <property type="entry name" value="Threonyl-trna Synthetase, Chain A, domain 2"/>
    <property type="match status" value="1"/>
</dbReference>
<feature type="domain" description="Alanyl-transfer RNA synthetases family profile" evidence="11">
    <location>
        <begin position="5"/>
        <end position="732"/>
    </location>
</feature>
<keyword evidence="5 9" id="KW-0067">ATP-binding</keyword>
<dbReference type="Pfam" id="PF01411">
    <property type="entry name" value="tRNA-synt_2c"/>
    <property type="match status" value="1"/>
</dbReference>
<dbReference type="RefSeq" id="WP_380079818.1">
    <property type="nucleotide sequence ID" value="NZ_JBHRZF010000176.1"/>
</dbReference>
<comment type="catalytic activity">
    <reaction evidence="9">
        <text>tRNA(Ala) + L-alanine + ATP = L-alanyl-tRNA(Ala) + AMP + diphosphate</text>
        <dbReference type="Rhea" id="RHEA:12540"/>
        <dbReference type="Rhea" id="RHEA-COMP:9657"/>
        <dbReference type="Rhea" id="RHEA-COMP:9923"/>
        <dbReference type="ChEBI" id="CHEBI:30616"/>
        <dbReference type="ChEBI" id="CHEBI:33019"/>
        <dbReference type="ChEBI" id="CHEBI:57972"/>
        <dbReference type="ChEBI" id="CHEBI:78442"/>
        <dbReference type="ChEBI" id="CHEBI:78497"/>
        <dbReference type="ChEBI" id="CHEBI:456215"/>
        <dbReference type="EC" id="6.1.1.7"/>
    </reaction>
</comment>
<dbReference type="CDD" id="cd00673">
    <property type="entry name" value="AlaRS_core"/>
    <property type="match status" value="1"/>
</dbReference>
<dbReference type="PANTHER" id="PTHR11777">
    <property type="entry name" value="ALANYL-TRNA SYNTHETASE"/>
    <property type="match status" value="1"/>
</dbReference>
<dbReference type="InterPro" id="IPR009000">
    <property type="entry name" value="Transl_B-barrel_sf"/>
</dbReference>
<keyword evidence="9" id="KW-0862">Zinc</keyword>
<protein>
    <recommendedName>
        <fullName evidence="9">Alanine--tRNA ligase</fullName>
        <ecNumber evidence="9">6.1.1.7</ecNumber>
    </recommendedName>
    <alternativeName>
        <fullName evidence="9">Alanyl-tRNA synthetase</fullName>
        <shortName evidence="9">AlaRS</shortName>
    </alternativeName>
</protein>
<dbReference type="Gene3D" id="3.10.310.40">
    <property type="match status" value="1"/>
</dbReference>
<dbReference type="GO" id="GO:0004813">
    <property type="term" value="F:alanine-tRNA ligase activity"/>
    <property type="evidence" value="ECO:0007669"/>
    <property type="project" value="UniProtKB-EC"/>
</dbReference>
<keyword evidence="6 9" id="KW-0694">RNA-binding</keyword>
<evidence type="ECO:0000256" key="5">
    <source>
        <dbReference type="ARBA" id="ARBA00022840"/>
    </source>
</evidence>
<organism evidence="12 13">
    <name type="scientific">Deinococcus antarcticus</name>
    <dbReference type="NCBI Taxonomy" id="1298767"/>
    <lineage>
        <taxon>Bacteria</taxon>
        <taxon>Thermotogati</taxon>
        <taxon>Deinococcota</taxon>
        <taxon>Deinococci</taxon>
        <taxon>Deinococcales</taxon>
        <taxon>Deinococcaceae</taxon>
        <taxon>Deinococcus</taxon>
    </lineage>
</organism>
<keyword evidence="13" id="KW-1185">Reference proteome</keyword>
<dbReference type="SUPFAM" id="SSF101353">
    <property type="entry name" value="Putative anticodon-binding domain of alanyl-tRNA synthetase (AlaRS)"/>
    <property type="match status" value="1"/>
</dbReference>
<evidence type="ECO:0000256" key="7">
    <source>
        <dbReference type="ARBA" id="ARBA00022917"/>
    </source>
</evidence>
<keyword evidence="3 9" id="KW-0436">Ligase</keyword>
<dbReference type="InterPro" id="IPR018165">
    <property type="entry name" value="Ala-tRNA-synth_IIc_core"/>
</dbReference>
<dbReference type="InterPro" id="IPR018162">
    <property type="entry name" value="Ala-tRNA-ligase_IIc_anticod-bd"/>
</dbReference>
<evidence type="ECO:0000256" key="3">
    <source>
        <dbReference type="ARBA" id="ARBA00022598"/>
    </source>
</evidence>
<comment type="function">
    <text evidence="9">Catalyzes the attachment of alanine to tRNA(Ala) in a two-step reaction: alanine is first activated by ATP to form Ala-AMP and then transferred to the acceptor end of tRNA(Ala). Also edits incorrectly charged Ser-tRNA(Ala) and Gly-tRNA(Ala) via its editing domain.</text>
</comment>
<dbReference type="PANTHER" id="PTHR11777:SF9">
    <property type="entry name" value="ALANINE--TRNA LIGASE, CYTOPLASMIC"/>
    <property type="match status" value="1"/>
</dbReference>
<evidence type="ECO:0000256" key="4">
    <source>
        <dbReference type="ARBA" id="ARBA00022741"/>
    </source>
</evidence>
<dbReference type="EC" id="6.1.1.7" evidence="9"/>
<evidence type="ECO:0000256" key="2">
    <source>
        <dbReference type="ARBA" id="ARBA00022555"/>
    </source>
</evidence>
<dbReference type="InterPro" id="IPR003156">
    <property type="entry name" value="DHHA1_dom"/>
</dbReference>
<feature type="binding site" evidence="9">
    <location>
        <position position="582"/>
    </location>
    <ligand>
        <name>Zn(2+)</name>
        <dbReference type="ChEBI" id="CHEBI:29105"/>
    </ligand>
</feature>
<dbReference type="SMART" id="SM00863">
    <property type="entry name" value="tRNA_SAD"/>
    <property type="match status" value="1"/>
</dbReference>
<evidence type="ECO:0000313" key="13">
    <source>
        <dbReference type="Proteomes" id="UP001595748"/>
    </source>
</evidence>
<dbReference type="InterPro" id="IPR012947">
    <property type="entry name" value="tRNA_SAD"/>
</dbReference>
<evidence type="ECO:0000313" key="12">
    <source>
        <dbReference type="EMBL" id="MFC3862188.1"/>
    </source>
</evidence>
<dbReference type="Pfam" id="PF02272">
    <property type="entry name" value="DHHA1"/>
    <property type="match status" value="1"/>
</dbReference>